<dbReference type="Gene3D" id="3.40.50.2020">
    <property type="match status" value="1"/>
</dbReference>
<evidence type="ECO:0000256" key="7">
    <source>
        <dbReference type="ARBA" id="ARBA00022490"/>
    </source>
</evidence>
<evidence type="ECO:0000256" key="4">
    <source>
        <dbReference type="ARBA" id="ARBA00004659"/>
    </source>
</evidence>
<comment type="similarity">
    <text evidence="5 11">Belongs to the purine/pyrimidine phosphoribosyltransferase family.</text>
</comment>
<evidence type="ECO:0000313" key="14">
    <source>
        <dbReference type="Proteomes" id="UP001580928"/>
    </source>
</evidence>
<keyword evidence="9 11" id="KW-0808">Transferase</keyword>
<gene>
    <name evidence="11" type="primary">apt</name>
    <name evidence="13" type="ORF">WKR92_09450</name>
</gene>
<reference evidence="13 14" key="1">
    <citation type="submission" date="2024-04" db="EMBL/GenBank/DDBJ databases">
        <title>Albibacterium profundi sp. nov., isolated from sediment of the Challenger Deep of Mariana Trench.</title>
        <authorList>
            <person name="Wang Y."/>
        </authorList>
    </citation>
    <scope>NUCLEOTIDE SEQUENCE [LARGE SCALE GENOMIC DNA]</scope>
    <source>
        <strain evidence="13 14">RHL897</strain>
    </source>
</reference>
<dbReference type="InterPro" id="IPR000836">
    <property type="entry name" value="PRTase_dom"/>
</dbReference>
<keyword evidence="8 11" id="KW-0328">Glycosyltransferase</keyword>
<dbReference type="PANTHER" id="PTHR32315:SF3">
    <property type="entry name" value="ADENINE PHOSPHORIBOSYLTRANSFERASE"/>
    <property type="match status" value="1"/>
</dbReference>
<keyword evidence="14" id="KW-1185">Reference proteome</keyword>
<dbReference type="PANTHER" id="PTHR32315">
    <property type="entry name" value="ADENINE PHOSPHORIBOSYLTRANSFERASE"/>
    <property type="match status" value="1"/>
</dbReference>
<evidence type="ECO:0000256" key="2">
    <source>
        <dbReference type="ARBA" id="ARBA00003968"/>
    </source>
</evidence>
<dbReference type="GO" id="GO:0003999">
    <property type="term" value="F:adenine phosphoribosyltransferase activity"/>
    <property type="evidence" value="ECO:0007669"/>
    <property type="project" value="UniProtKB-EC"/>
</dbReference>
<dbReference type="EMBL" id="JBBVGT010000002">
    <property type="protein sequence ID" value="MFB5946056.1"/>
    <property type="molecule type" value="Genomic_DNA"/>
</dbReference>
<evidence type="ECO:0000259" key="12">
    <source>
        <dbReference type="Pfam" id="PF00156"/>
    </source>
</evidence>
<evidence type="ECO:0000256" key="1">
    <source>
        <dbReference type="ARBA" id="ARBA00000868"/>
    </source>
</evidence>
<name>A0ABV5CEY0_9SPHI</name>
<dbReference type="SUPFAM" id="SSF53271">
    <property type="entry name" value="PRTase-like"/>
    <property type="match status" value="1"/>
</dbReference>
<dbReference type="InterPro" id="IPR050054">
    <property type="entry name" value="UPRTase/APRTase"/>
</dbReference>
<comment type="subunit">
    <text evidence="11">Homodimer.</text>
</comment>
<evidence type="ECO:0000256" key="8">
    <source>
        <dbReference type="ARBA" id="ARBA00022676"/>
    </source>
</evidence>
<dbReference type="RefSeq" id="WP_375557585.1">
    <property type="nucleotide sequence ID" value="NZ_JBBVGT010000002.1"/>
</dbReference>
<feature type="domain" description="Phosphoribosyltransferase" evidence="12">
    <location>
        <begin position="50"/>
        <end position="153"/>
    </location>
</feature>
<protein>
    <recommendedName>
        <fullName evidence="6 11">Adenine phosphoribosyltransferase</fullName>
        <shortName evidence="11">APRT</shortName>
        <ecNumber evidence="6 11">2.4.2.7</ecNumber>
    </recommendedName>
</protein>
<dbReference type="InterPro" id="IPR029057">
    <property type="entry name" value="PRTase-like"/>
</dbReference>
<dbReference type="HAMAP" id="MF_00004">
    <property type="entry name" value="Aden_phosphoribosyltr"/>
    <property type="match status" value="1"/>
</dbReference>
<comment type="pathway">
    <text evidence="4 11">Purine metabolism; AMP biosynthesis via salvage pathway; AMP from adenine: step 1/1.</text>
</comment>
<keyword evidence="10 11" id="KW-0660">Purine salvage</keyword>
<evidence type="ECO:0000256" key="9">
    <source>
        <dbReference type="ARBA" id="ARBA00022679"/>
    </source>
</evidence>
<accession>A0ABV5CEY0</accession>
<comment type="function">
    <text evidence="2 11">Catalyzes a salvage reaction resulting in the formation of AMP, that is energically less costly than de novo synthesis.</text>
</comment>
<proteinExistence type="inferred from homology"/>
<dbReference type="Proteomes" id="UP001580928">
    <property type="component" value="Unassembled WGS sequence"/>
</dbReference>
<dbReference type="InterPro" id="IPR005764">
    <property type="entry name" value="Ade_phspho_trans"/>
</dbReference>
<comment type="subcellular location">
    <subcellularLocation>
        <location evidence="3 11">Cytoplasm</location>
    </subcellularLocation>
</comment>
<sequence length="177" mass="20145">MQTIEKKLRKVIRDVYDFPKEGVIFKDITPIFKDAHLCEEIIDVFESEFKDLELDAIVGIESRGLLFGFLLANRLKIPFIPIRKEGKLPADTYKQSYNLEYGQATIEVHRDAFEPGARILMHDDLLATGGTIAAASKLVEKMGGKIMCFAFVVGLDFLNGKECIRPYCDRIYTLVDY</sequence>
<evidence type="ECO:0000256" key="5">
    <source>
        <dbReference type="ARBA" id="ARBA00008391"/>
    </source>
</evidence>
<evidence type="ECO:0000256" key="6">
    <source>
        <dbReference type="ARBA" id="ARBA00011893"/>
    </source>
</evidence>
<evidence type="ECO:0000256" key="3">
    <source>
        <dbReference type="ARBA" id="ARBA00004496"/>
    </source>
</evidence>
<keyword evidence="7 11" id="KW-0963">Cytoplasm</keyword>
<evidence type="ECO:0000256" key="11">
    <source>
        <dbReference type="HAMAP-Rule" id="MF_00004"/>
    </source>
</evidence>
<evidence type="ECO:0000256" key="10">
    <source>
        <dbReference type="ARBA" id="ARBA00022726"/>
    </source>
</evidence>
<dbReference type="CDD" id="cd06223">
    <property type="entry name" value="PRTases_typeI"/>
    <property type="match status" value="1"/>
</dbReference>
<organism evidence="13 14">
    <name type="scientific">Albibacterium profundi</name>
    <dbReference type="NCBI Taxonomy" id="3134906"/>
    <lineage>
        <taxon>Bacteria</taxon>
        <taxon>Pseudomonadati</taxon>
        <taxon>Bacteroidota</taxon>
        <taxon>Sphingobacteriia</taxon>
        <taxon>Sphingobacteriales</taxon>
        <taxon>Sphingobacteriaceae</taxon>
        <taxon>Albibacterium</taxon>
    </lineage>
</organism>
<dbReference type="NCBIfam" id="NF002636">
    <property type="entry name" value="PRK02304.1-5"/>
    <property type="match status" value="1"/>
</dbReference>
<evidence type="ECO:0000313" key="13">
    <source>
        <dbReference type="EMBL" id="MFB5946056.1"/>
    </source>
</evidence>
<dbReference type="Pfam" id="PF00156">
    <property type="entry name" value="Pribosyltran"/>
    <property type="match status" value="1"/>
</dbReference>
<comment type="catalytic activity">
    <reaction evidence="1 11">
        <text>AMP + diphosphate = 5-phospho-alpha-D-ribose 1-diphosphate + adenine</text>
        <dbReference type="Rhea" id="RHEA:16609"/>
        <dbReference type="ChEBI" id="CHEBI:16708"/>
        <dbReference type="ChEBI" id="CHEBI:33019"/>
        <dbReference type="ChEBI" id="CHEBI:58017"/>
        <dbReference type="ChEBI" id="CHEBI:456215"/>
        <dbReference type="EC" id="2.4.2.7"/>
    </reaction>
</comment>
<dbReference type="NCBIfam" id="NF002634">
    <property type="entry name" value="PRK02304.1-3"/>
    <property type="match status" value="1"/>
</dbReference>
<dbReference type="NCBIfam" id="TIGR01090">
    <property type="entry name" value="apt"/>
    <property type="match status" value="1"/>
</dbReference>
<comment type="caution">
    <text evidence="13">The sequence shown here is derived from an EMBL/GenBank/DDBJ whole genome shotgun (WGS) entry which is preliminary data.</text>
</comment>
<dbReference type="EC" id="2.4.2.7" evidence="6 11"/>